<evidence type="ECO:0000256" key="3">
    <source>
        <dbReference type="ARBA" id="ARBA00013208"/>
    </source>
</evidence>
<evidence type="ECO:0000256" key="8">
    <source>
        <dbReference type="RuleBase" id="RU003993"/>
    </source>
</evidence>
<keyword evidence="5 8" id="KW-0645">Protease</keyword>
<dbReference type="CDD" id="cd06530">
    <property type="entry name" value="S26_SPase_I"/>
    <property type="match status" value="1"/>
</dbReference>
<name>A0A1V5T139_9BACT</name>
<evidence type="ECO:0000256" key="2">
    <source>
        <dbReference type="ARBA" id="ARBA00009370"/>
    </source>
</evidence>
<dbReference type="GO" id="GO:0004252">
    <property type="term" value="F:serine-type endopeptidase activity"/>
    <property type="evidence" value="ECO:0007669"/>
    <property type="project" value="InterPro"/>
</dbReference>
<dbReference type="NCBIfam" id="TIGR02227">
    <property type="entry name" value="sigpep_I_bact"/>
    <property type="match status" value="1"/>
</dbReference>
<feature type="region of interest" description="Disordered" evidence="10">
    <location>
        <begin position="1"/>
        <end position="21"/>
    </location>
</feature>
<keyword evidence="8" id="KW-0472">Membrane</keyword>
<dbReference type="InterPro" id="IPR019757">
    <property type="entry name" value="Pept_S26A_signal_pept_1_Lys-AS"/>
</dbReference>
<keyword evidence="8" id="KW-1133">Transmembrane helix</keyword>
<feature type="domain" description="Peptidase S26" evidence="11">
    <location>
        <begin position="27"/>
        <end position="184"/>
    </location>
</feature>
<dbReference type="GO" id="GO:0006465">
    <property type="term" value="P:signal peptide processing"/>
    <property type="evidence" value="ECO:0007669"/>
    <property type="project" value="InterPro"/>
</dbReference>
<dbReference type="GO" id="GO:0016020">
    <property type="term" value="C:membrane"/>
    <property type="evidence" value="ECO:0007669"/>
    <property type="project" value="UniProtKB-SubCell"/>
</dbReference>
<dbReference type="InterPro" id="IPR019533">
    <property type="entry name" value="Peptidase_S26"/>
</dbReference>
<dbReference type="InterPro" id="IPR000223">
    <property type="entry name" value="Pept_S26A_signal_pept_1"/>
</dbReference>
<reference evidence="12" key="1">
    <citation type="submission" date="2017-02" db="EMBL/GenBank/DDBJ databases">
        <title>Delving into the versatile metabolic prowess of the omnipresent phylum Bacteroidetes.</title>
        <authorList>
            <person name="Nobu M.K."/>
            <person name="Mei R."/>
            <person name="Narihiro T."/>
            <person name="Kuroda K."/>
            <person name="Liu W.-T."/>
        </authorList>
    </citation>
    <scope>NUCLEOTIDE SEQUENCE</scope>
    <source>
        <strain evidence="12">ADurb.Bin276</strain>
    </source>
</reference>
<proteinExistence type="inferred from homology"/>
<dbReference type="EMBL" id="MWBQ01000043">
    <property type="protein sequence ID" value="OQA59962.1"/>
    <property type="molecule type" value="Genomic_DNA"/>
</dbReference>
<dbReference type="PANTHER" id="PTHR43390">
    <property type="entry name" value="SIGNAL PEPTIDASE I"/>
    <property type="match status" value="1"/>
</dbReference>
<evidence type="ECO:0000256" key="9">
    <source>
        <dbReference type="RuleBase" id="RU362042"/>
    </source>
</evidence>
<evidence type="ECO:0000256" key="4">
    <source>
        <dbReference type="ARBA" id="ARBA00019232"/>
    </source>
</evidence>
<dbReference type="EC" id="3.4.21.89" evidence="3 8"/>
<accession>A0A1V5T139</accession>
<gene>
    <name evidence="12" type="primary">sipT</name>
    <name evidence="12" type="ORF">BWY41_00731</name>
</gene>
<evidence type="ECO:0000259" key="11">
    <source>
        <dbReference type="Pfam" id="PF10502"/>
    </source>
</evidence>
<feature type="active site" evidence="7">
    <location>
        <position position="100"/>
    </location>
</feature>
<evidence type="ECO:0000256" key="5">
    <source>
        <dbReference type="ARBA" id="ARBA00022670"/>
    </source>
</evidence>
<evidence type="ECO:0000256" key="10">
    <source>
        <dbReference type="SAM" id="MobiDB-lite"/>
    </source>
</evidence>
<evidence type="ECO:0000256" key="1">
    <source>
        <dbReference type="ARBA" id="ARBA00000677"/>
    </source>
</evidence>
<protein>
    <recommendedName>
        <fullName evidence="4 8">Signal peptidase I</fullName>
        <ecNumber evidence="3 8">3.4.21.89</ecNumber>
    </recommendedName>
</protein>
<keyword evidence="8" id="KW-0812">Transmembrane</keyword>
<comment type="subcellular location">
    <subcellularLocation>
        <location evidence="9">Membrane</location>
        <topology evidence="9">Single-pass type II membrane protein</topology>
    </subcellularLocation>
</comment>
<feature type="transmembrane region" description="Helical" evidence="8">
    <location>
        <begin position="32"/>
        <end position="52"/>
    </location>
</feature>
<dbReference type="InterPro" id="IPR019758">
    <property type="entry name" value="Pept_S26A_signal_pept_1_CS"/>
</dbReference>
<dbReference type="PROSITE" id="PS00760">
    <property type="entry name" value="SPASE_I_2"/>
    <property type="match status" value="1"/>
</dbReference>
<evidence type="ECO:0000256" key="6">
    <source>
        <dbReference type="ARBA" id="ARBA00022801"/>
    </source>
</evidence>
<dbReference type="PROSITE" id="PS00761">
    <property type="entry name" value="SPASE_I_3"/>
    <property type="match status" value="1"/>
</dbReference>
<evidence type="ECO:0000256" key="7">
    <source>
        <dbReference type="PIRSR" id="PIRSR600223-1"/>
    </source>
</evidence>
<dbReference type="Pfam" id="PF10502">
    <property type="entry name" value="Peptidase_S26"/>
    <property type="match status" value="1"/>
</dbReference>
<keyword evidence="6 8" id="KW-0378">Hydrolase</keyword>
<evidence type="ECO:0000313" key="12">
    <source>
        <dbReference type="EMBL" id="OQA59962.1"/>
    </source>
</evidence>
<comment type="catalytic activity">
    <reaction evidence="1 8">
        <text>Cleavage of hydrophobic, N-terminal signal or leader sequences from secreted and periplasmic proteins.</text>
        <dbReference type="EC" id="3.4.21.89"/>
    </reaction>
</comment>
<organism evidence="12">
    <name type="scientific">Candidatus Atribacter allofermentans</name>
    <dbReference type="NCBI Taxonomy" id="1852833"/>
    <lineage>
        <taxon>Bacteria</taxon>
        <taxon>Pseudomonadati</taxon>
        <taxon>Atribacterota</taxon>
        <taxon>Atribacteria</taxon>
        <taxon>Atribacterales</taxon>
        <taxon>Atribacteraceae</taxon>
        <taxon>Atribacter</taxon>
    </lineage>
</organism>
<dbReference type="Proteomes" id="UP000485569">
    <property type="component" value="Unassembled WGS sequence"/>
</dbReference>
<sequence>MKKEKSPSKVDNNIQPTKEAKKKSPLREAIETIVWSLVIALLIIHFVVQSFYIPSSSMEPTLVPGERVLVAKFYYRLTEPQRGDIIVFRYPIDDRKNLIKRVIGLPGEKIKISNGMIYVNGEPLQGDKYVRTYYDYGFYGEGEKTVPEDSYFVLGDNSINSDDSRFWGYVPRKNVLGRAFLIYWPLTHITILK</sequence>
<dbReference type="PROSITE" id="PS00501">
    <property type="entry name" value="SPASE_I_1"/>
    <property type="match status" value="1"/>
</dbReference>
<dbReference type="InterPro" id="IPR019756">
    <property type="entry name" value="Pept_S26A_signal_pept_1_Ser-AS"/>
</dbReference>
<dbReference type="SUPFAM" id="SSF51306">
    <property type="entry name" value="LexA/Signal peptidase"/>
    <property type="match status" value="1"/>
</dbReference>
<dbReference type="PANTHER" id="PTHR43390:SF1">
    <property type="entry name" value="CHLOROPLAST PROCESSING PEPTIDASE"/>
    <property type="match status" value="1"/>
</dbReference>
<comment type="caution">
    <text evidence="12">The sequence shown here is derived from an EMBL/GenBank/DDBJ whole genome shotgun (WGS) entry which is preliminary data.</text>
</comment>
<comment type="similarity">
    <text evidence="2 9">Belongs to the peptidase S26 family.</text>
</comment>
<dbReference type="PRINTS" id="PR00727">
    <property type="entry name" value="LEADERPTASE"/>
</dbReference>
<dbReference type="AlphaFoldDB" id="A0A1V5T139"/>
<dbReference type="GO" id="GO:0009003">
    <property type="term" value="F:signal peptidase activity"/>
    <property type="evidence" value="ECO:0007669"/>
    <property type="project" value="UniProtKB-EC"/>
</dbReference>
<dbReference type="Gene3D" id="2.10.109.10">
    <property type="entry name" value="Umud Fragment, subunit A"/>
    <property type="match status" value="1"/>
</dbReference>
<dbReference type="InterPro" id="IPR036286">
    <property type="entry name" value="LexA/Signal_pep-like_sf"/>
</dbReference>
<feature type="active site" evidence="7">
    <location>
        <position position="57"/>
    </location>
</feature>